<dbReference type="Proteomes" id="UP000305948">
    <property type="component" value="Unassembled WGS sequence"/>
</dbReference>
<keyword evidence="2" id="KW-0472">Membrane</keyword>
<feature type="compositionally biased region" description="Basic and acidic residues" evidence="1">
    <location>
        <begin position="409"/>
        <end position="436"/>
    </location>
</feature>
<keyword evidence="2" id="KW-1133">Transmembrane helix</keyword>
<feature type="compositionally biased region" description="Basic and acidic residues" evidence="1">
    <location>
        <begin position="387"/>
        <end position="398"/>
    </location>
</feature>
<protein>
    <submittedName>
        <fullName evidence="3">Uncharacterized protein</fullName>
    </submittedName>
</protein>
<evidence type="ECO:0000256" key="2">
    <source>
        <dbReference type="SAM" id="Phobius"/>
    </source>
</evidence>
<reference evidence="3 4" key="1">
    <citation type="journal article" date="2019" name="Nat. Ecol. Evol.">
        <title>Megaphylogeny resolves global patterns of mushroom evolution.</title>
        <authorList>
            <person name="Varga T."/>
            <person name="Krizsan K."/>
            <person name="Foldi C."/>
            <person name="Dima B."/>
            <person name="Sanchez-Garcia M."/>
            <person name="Sanchez-Ramirez S."/>
            <person name="Szollosi G.J."/>
            <person name="Szarkandi J.G."/>
            <person name="Papp V."/>
            <person name="Albert L."/>
            <person name="Andreopoulos W."/>
            <person name="Angelini C."/>
            <person name="Antonin V."/>
            <person name="Barry K.W."/>
            <person name="Bougher N.L."/>
            <person name="Buchanan P."/>
            <person name="Buyck B."/>
            <person name="Bense V."/>
            <person name="Catcheside P."/>
            <person name="Chovatia M."/>
            <person name="Cooper J."/>
            <person name="Damon W."/>
            <person name="Desjardin D."/>
            <person name="Finy P."/>
            <person name="Geml J."/>
            <person name="Haridas S."/>
            <person name="Hughes K."/>
            <person name="Justo A."/>
            <person name="Karasinski D."/>
            <person name="Kautmanova I."/>
            <person name="Kiss B."/>
            <person name="Kocsube S."/>
            <person name="Kotiranta H."/>
            <person name="LaButti K.M."/>
            <person name="Lechner B.E."/>
            <person name="Liimatainen K."/>
            <person name="Lipzen A."/>
            <person name="Lukacs Z."/>
            <person name="Mihaltcheva S."/>
            <person name="Morgado L.N."/>
            <person name="Niskanen T."/>
            <person name="Noordeloos M.E."/>
            <person name="Ohm R.A."/>
            <person name="Ortiz-Santana B."/>
            <person name="Ovrebo C."/>
            <person name="Racz N."/>
            <person name="Riley R."/>
            <person name="Savchenko A."/>
            <person name="Shiryaev A."/>
            <person name="Soop K."/>
            <person name="Spirin V."/>
            <person name="Szebenyi C."/>
            <person name="Tomsovsky M."/>
            <person name="Tulloss R.E."/>
            <person name="Uehling J."/>
            <person name="Grigoriev I.V."/>
            <person name="Vagvolgyi C."/>
            <person name="Papp T."/>
            <person name="Martin F.M."/>
            <person name="Miettinen O."/>
            <person name="Hibbett D.S."/>
            <person name="Nagy L.G."/>
        </authorList>
    </citation>
    <scope>NUCLEOTIDE SEQUENCE [LARGE SCALE GENOMIC DNA]</scope>
    <source>
        <strain evidence="3 4">OMC1185</strain>
    </source>
</reference>
<keyword evidence="2" id="KW-0812">Transmembrane</keyword>
<proteinExistence type="predicted"/>
<evidence type="ECO:0000313" key="3">
    <source>
        <dbReference type="EMBL" id="TFK49655.1"/>
    </source>
</evidence>
<accession>A0A5C3MXS6</accession>
<dbReference type="EMBL" id="ML213515">
    <property type="protein sequence ID" value="TFK49655.1"/>
    <property type="molecule type" value="Genomic_DNA"/>
</dbReference>
<name>A0A5C3MXS6_9AGAM</name>
<gene>
    <name evidence="3" type="ORF">OE88DRAFT_1662230</name>
</gene>
<feature type="compositionally biased region" description="Basic and acidic residues" evidence="1">
    <location>
        <begin position="443"/>
        <end position="465"/>
    </location>
</feature>
<feature type="region of interest" description="Disordered" evidence="1">
    <location>
        <begin position="387"/>
        <end position="504"/>
    </location>
</feature>
<feature type="transmembrane region" description="Helical" evidence="2">
    <location>
        <begin position="207"/>
        <end position="230"/>
    </location>
</feature>
<keyword evidence="4" id="KW-1185">Reference proteome</keyword>
<evidence type="ECO:0000313" key="4">
    <source>
        <dbReference type="Proteomes" id="UP000305948"/>
    </source>
</evidence>
<dbReference type="OrthoDB" id="5394704at2759"/>
<evidence type="ECO:0000256" key="1">
    <source>
        <dbReference type="SAM" id="MobiDB-lite"/>
    </source>
</evidence>
<feature type="compositionally biased region" description="Basic and acidic residues" evidence="1">
    <location>
        <begin position="487"/>
        <end position="504"/>
    </location>
</feature>
<dbReference type="AlphaFoldDB" id="A0A5C3MXS6"/>
<organism evidence="3 4">
    <name type="scientific">Heliocybe sulcata</name>
    <dbReference type="NCBI Taxonomy" id="5364"/>
    <lineage>
        <taxon>Eukaryota</taxon>
        <taxon>Fungi</taxon>
        <taxon>Dikarya</taxon>
        <taxon>Basidiomycota</taxon>
        <taxon>Agaricomycotina</taxon>
        <taxon>Agaricomycetes</taxon>
        <taxon>Gloeophyllales</taxon>
        <taxon>Gloeophyllaceae</taxon>
        <taxon>Heliocybe</taxon>
    </lineage>
</organism>
<sequence length="504" mass="56775">MVRVSFDVWSEGMNLRSLASDQLKRLRTNCTVENAMSSKTATQYISDLLKSKPILMDTIDAICSTDDADIDRILNKSGYNLDYDSLSDAVSAKQSGSGFDLRMCGGLYEFTEPEDMKPHRLMVNPANGKIYIDDGPMNNKTDQDGQVSWSYQGFTYVVTFDIGYDPDSGSPRPHTFSGTRAKGGKEEAVAGRQIVPSPDEFILNHRIAITIGFVCTVSGVTITTIVSCLWNKLKGRLPWRRDEVMRGREWAVRYLRNQRDTFIPSDVRYDTMQRDVERAIDRAANDYLVQNNIDPSHVTDEQLKEIRGSASVDGTNELEKLVDGTTEAECKDKFGKYAQYAHDEDAVQLIWKDSSRRSYRDRVKGLDRKAAYLQARVDFTIKTAAEQKARENGDRYRNAAETQKQEAAGYRRQEESKKAERETVEQDLRDKGRTEAEIQADPDVQRLSHEISKLEEDAREKDKSAEASTKNAEGSDADATQAEGEANEAKDEADRHAGEVFGEK</sequence>